<dbReference type="EMBL" id="BOOA01000056">
    <property type="protein sequence ID" value="GIH27498.1"/>
    <property type="molecule type" value="Genomic_DNA"/>
</dbReference>
<gene>
    <name evidence="1" type="ORF">Aph01nite_58080</name>
</gene>
<dbReference type="InterPro" id="IPR000836">
    <property type="entry name" value="PRTase_dom"/>
</dbReference>
<keyword evidence="2" id="KW-1185">Reference proteome</keyword>
<evidence type="ECO:0000313" key="1">
    <source>
        <dbReference type="EMBL" id="GIH27498.1"/>
    </source>
</evidence>
<sequence>MTSPNAPPTREVLDAVVAALVSQAGGYLRNPVRRSGVTCAVCTTPSDGAMFCGPCWGHRRTPGVADLVCALTYVFGGTQSGYLMRLYKGQTPQEQHQVVLAALMFLGGSLHSGCAERIVGRPFTHWSFVPSLPAKQGEHPFRRFASRAARGLEVPLRAAQQASNPRMLSVEHFQAAATLPPGSHVLLMDDTWTQGGHAQSAALALRTAGAGKVSIMVAARWINPGYGTNQDFIRTHLTSDFNPRICPWTEGLCPAPTTP</sequence>
<dbReference type="Proteomes" id="UP000640052">
    <property type="component" value="Unassembled WGS sequence"/>
</dbReference>
<dbReference type="InterPro" id="IPR029057">
    <property type="entry name" value="PRTase-like"/>
</dbReference>
<proteinExistence type="predicted"/>
<dbReference type="RefSeq" id="WP_204044146.1">
    <property type="nucleotide sequence ID" value="NZ_BOOA01000056.1"/>
</dbReference>
<dbReference type="Gene3D" id="3.40.50.2020">
    <property type="match status" value="1"/>
</dbReference>
<protein>
    <recommendedName>
        <fullName evidence="3">Phosphoribosyltransferase domain-containing protein</fullName>
    </recommendedName>
</protein>
<dbReference type="CDD" id="cd06223">
    <property type="entry name" value="PRTases_typeI"/>
    <property type="match status" value="1"/>
</dbReference>
<comment type="caution">
    <text evidence="1">The sequence shown here is derived from an EMBL/GenBank/DDBJ whole genome shotgun (WGS) entry which is preliminary data.</text>
</comment>
<dbReference type="SUPFAM" id="SSF53271">
    <property type="entry name" value="PRTase-like"/>
    <property type="match status" value="1"/>
</dbReference>
<evidence type="ECO:0000313" key="2">
    <source>
        <dbReference type="Proteomes" id="UP000640052"/>
    </source>
</evidence>
<dbReference type="AlphaFoldDB" id="A0A919URI2"/>
<organism evidence="1 2">
    <name type="scientific">Acrocarpospora phusangensis</name>
    <dbReference type="NCBI Taxonomy" id="1070424"/>
    <lineage>
        <taxon>Bacteria</taxon>
        <taxon>Bacillati</taxon>
        <taxon>Actinomycetota</taxon>
        <taxon>Actinomycetes</taxon>
        <taxon>Streptosporangiales</taxon>
        <taxon>Streptosporangiaceae</taxon>
        <taxon>Acrocarpospora</taxon>
    </lineage>
</organism>
<reference evidence="1" key="1">
    <citation type="submission" date="2021-01" db="EMBL/GenBank/DDBJ databases">
        <title>Whole genome shotgun sequence of Acrocarpospora phusangensis NBRC 108782.</title>
        <authorList>
            <person name="Komaki H."/>
            <person name="Tamura T."/>
        </authorList>
    </citation>
    <scope>NUCLEOTIDE SEQUENCE</scope>
    <source>
        <strain evidence="1">NBRC 108782</strain>
    </source>
</reference>
<name>A0A919URI2_9ACTN</name>
<evidence type="ECO:0008006" key="3">
    <source>
        <dbReference type="Google" id="ProtNLM"/>
    </source>
</evidence>
<accession>A0A919URI2</accession>